<dbReference type="OrthoDB" id="9797527at2"/>
<evidence type="ECO:0000256" key="5">
    <source>
        <dbReference type="ARBA" id="ARBA00023239"/>
    </source>
</evidence>
<comment type="function">
    <text evidence="8">Reversible hydration of carbon dioxide.</text>
</comment>
<feature type="binding site" evidence="7">
    <location>
        <position position="44"/>
    </location>
    <ligand>
        <name>Zn(2+)</name>
        <dbReference type="ChEBI" id="CHEBI:29105"/>
    </ligand>
</feature>
<reference evidence="9" key="1">
    <citation type="submission" date="2016-07" db="EMBL/GenBank/DDBJ databases">
        <title>Microvirga ossetica sp. nov. a new species of rhizobia isolated from root nodules of the legume species Vicia alpestris Steven originated from North Ossetia region in the Caucasus.</title>
        <authorList>
            <person name="Safronova V.I."/>
            <person name="Kuznetsova I.G."/>
            <person name="Sazanova A.L."/>
            <person name="Belimov A."/>
            <person name="Andronov E."/>
            <person name="Osledkin Y.S."/>
            <person name="Onishchuk O.P."/>
            <person name="Kurchak O.N."/>
            <person name="Shaposhnikov A.I."/>
            <person name="Willems A."/>
            <person name="Tikhonovich I.A."/>
        </authorList>
    </citation>
    <scope>NUCLEOTIDE SEQUENCE [LARGE SCALE GENOMIC DNA]</scope>
    <source>
        <strain evidence="9">V5/3M</strain>
    </source>
</reference>
<organism evidence="9">
    <name type="scientific">Microvirga ossetica</name>
    <dbReference type="NCBI Taxonomy" id="1882682"/>
    <lineage>
        <taxon>Bacteria</taxon>
        <taxon>Pseudomonadati</taxon>
        <taxon>Pseudomonadota</taxon>
        <taxon>Alphaproteobacteria</taxon>
        <taxon>Hyphomicrobiales</taxon>
        <taxon>Methylobacteriaceae</taxon>
        <taxon>Microvirga</taxon>
    </lineage>
</organism>
<dbReference type="CDD" id="cd00884">
    <property type="entry name" value="beta_CA_cladeB"/>
    <property type="match status" value="1"/>
</dbReference>
<sequence length="226" mass="24851">MFPQRLTEGYRAFLDERLPRERNRYEALAEKGQSPEVMIIGCCDSRVSPEVIFDSSPGEMFVVRNVANLVPPFETGGDYHGTSAALEFAVQALRVKHIVVLGHARCGGVRAFADDTAPLSPGDFIGRWMSLIAPAAERIGPREGDPTDYLTRLELATVENSLRNLMTFPCVRILVERGKLQLHGAYFGVATGVLLVRDPETGEFKPAVEGVPERFSMFSARDAGPL</sequence>
<evidence type="ECO:0000256" key="1">
    <source>
        <dbReference type="ARBA" id="ARBA00006217"/>
    </source>
</evidence>
<proteinExistence type="inferred from homology"/>
<feature type="binding site" evidence="7">
    <location>
        <position position="42"/>
    </location>
    <ligand>
        <name>Zn(2+)</name>
        <dbReference type="ChEBI" id="CHEBI:29105"/>
    </ligand>
</feature>
<dbReference type="SUPFAM" id="SSF53056">
    <property type="entry name" value="beta-carbonic anhydrase, cab"/>
    <property type="match status" value="1"/>
</dbReference>
<dbReference type="EC" id="4.2.1.1" evidence="2 8"/>
<dbReference type="AlphaFoldDB" id="A0A1B2EGT2"/>
<keyword evidence="3 7" id="KW-0479">Metal-binding</keyword>
<evidence type="ECO:0000256" key="4">
    <source>
        <dbReference type="ARBA" id="ARBA00022833"/>
    </source>
</evidence>
<keyword evidence="5 8" id="KW-0456">Lyase</keyword>
<dbReference type="InterPro" id="IPR036874">
    <property type="entry name" value="Carbonic_anhydrase_sf"/>
</dbReference>
<evidence type="ECO:0000256" key="6">
    <source>
        <dbReference type="ARBA" id="ARBA00048348"/>
    </source>
</evidence>
<dbReference type="PANTHER" id="PTHR11002">
    <property type="entry name" value="CARBONIC ANHYDRASE"/>
    <property type="match status" value="1"/>
</dbReference>
<comment type="catalytic activity">
    <reaction evidence="6 8">
        <text>hydrogencarbonate + H(+) = CO2 + H2O</text>
        <dbReference type="Rhea" id="RHEA:10748"/>
        <dbReference type="ChEBI" id="CHEBI:15377"/>
        <dbReference type="ChEBI" id="CHEBI:15378"/>
        <dbReference type="ChEBI" id="CHEBI:16526"/>
        <dbReference type="ChEBI" id="CHEBI:17544"/>
        <dbReference type="EC" id="4.2.1.1"/>
    </reaction>
</comment>
<dbReference type="Gene3D" id="3.40.1050.10">
    <property type="entry name" value="Carbonic anhydrase"/>
    <property type="match status" value="1"/>
</dbReference>
<feature type="binding site" evidence="7">
    <location>
        <position position="103"/>
    </location>
    <ligand>
        <name>Zn(2+)</name>
        <dbReference type="ChEBI" id="CHEBI:29105"/>
    </ligand>
</feature>
<dbReference type="GO" id="GO:0004089">
    <property type="term" value="F:carbonate dehydratase activity"/>
    <property type="evidence" value="ECO:0007669"/>
    <property type="project" value="UniProtKB-UniRule"/>
</dbReference>
<dbReference type="InterPro" id="IPR045066">
    <property type="entry name" value="Beta_CA_cladeB"/>
</dbReference>
<dbReference type="KEGG" id="moc:BB934_13255"/>
<feature type="binding site" evidence="7">
    <location>
        <position position="106"/>
    </location>
    <ligand>
        <name>Zn(2+)</name>
        <dbReference type="ChEBI" id="CHEBI:29105"/>
    </ligand>
</feature>
<evidence type="ECO:0000313" key="9">
    <source>
        <dbReference type="EMBL" id="ANY79062.1"/>
    </source>
</evidence>
<dbReference type="RefSeq" id="WP_099510077.1">
    <property type="nucleotide sequence ID" value="NZ_CP016616.1"/>
</dbReference>
<keyword evidence="4 7" id="KW-0862">Zinc</keyword>
<accession>A0A1B2EGT2</accession>
<dbReference type="Pfam" id="PF00484">
    <property type="entry name" value="Pro_CA"/>
    <property type="match status" value="1"/>
</dbReference>
<dbReference type="GO" id="GO:0008270">
    <property type="term" value="F:zinc ion binding"/>
    <property type="evidence" value="ECO:0007669"/>
    <property type="project" value="UniProtKB-UniRule"/>
</dbReference>
<evidence type="ECO:0000256" key="8">
    <source>
        <dbReference type="RuleBase" id="RU003956"/>
    </source>
</evidence>
<dbReference type="PANTHER" id="PTHR11002:SF76">
    <property type="entry name" value="CARBONIC ANHYDRASE"/>
    <property type="match status" value="1"/>
</dbReference>
<comment type="cofactor">
    <cofactor evidence="7">
        <name>Zn(2+)</name>
        <dbReference type="ChEBI" id="CHEBI:29105"/>
    </cofactor>
    <text evidence="7">Binds 1 zinc ion per subunit.</text>
</comment>
<comment type="similarity">
    <text evidence="1 8">Belongs to the beta-class carbonic anhydrase family.</text>
</comment>
<dbReference type="GO" id="GO:0015976">
    <property type="term" value="P:carbon utilization"/>
    <property type="evidence" value="ECO:0007669"/>
    <property type="project" value="InterPro"/>
</dbReference>
<dbReference type="EMBL" id="CP016616">
    <property type="protein sequence ID" value="ANY79062.1"/>
    <property type="molecule type" value="Genomic_DNA"/>
</dbReference>
<gene>
    <name evidence="9" type="ORF">BB934_13255</name>
</gene>
<dbReference type="InterPro" id="IPR015892">
    <property type="entry name" value="Carbonic_anhydrase_CS"/>
</dbReference>
<dbReference type="InterPro" id="IPR001765">
    <property type="entry name" value="Carbonic_anhydrase"/>
</dbReference>
<evidence type="ECO:0000256" key="7">
    <source>
        <dbReference type="PIRSR" id="PIRSR601765-1"/>
    </source>
</evidence>
<evidence type="ECO:0000256" key="3">
    <source>
        <dbReference type="ARBA" id="ARBA00022723"/>
    </source>
</evidence>
<dbReference type="SMART" id="SM00947">
    <property type="entry name" value="Pro_CA"/>
    <property type="match status" value="1"/>
</dbReference>
<dbReference type="PROSITE" id="PS00705">
    <property type="entry name" value="PROK_CO2_ANHYDRASE_2"/>
    <property type="match status" value="1"/>
</dbReference>
<evidence type="ECO:0000256" key="2">
    <source>
        <dbReference type="ARBA" id="ARBA00012925"/>
    </source>
</evidence>
<protein>
    <recommendedName>
        <fullName evidence="2 8">Carbonic anhydrase</fullName>
        <ecNumber evidence="2 8">4.2.1.1</ecNumber>
    </recommendedName>
    <alternativeName>
        <fullName evidence="8">Carbonate dehydratase</fullName>
    </alternativeName>
</protein>
<name>A0A1B2EGT2_9HYPH</name>